<reference evidence="2" key="1">
    <citation type="submission" date="2023-07" db="EMBL/GenBank/DDBJ databases">
        <title>A chromosome-level genome assembly of Lolium multiflorum.</title>
        <authorList>
            <person name="Chen Y."/>
            <person name="Copetti D."/>
            <person name="Kolliker R."/>
            <person name="Studer B."/>
        </authorList>
    </citation>
    <scope>NUCLEOTIDE SEQUENCE</scope>
    <source>
        <strain evidence="2">02402/16</strain>
        <tissue evidence="2">Leaf</tissue>
    </source>
</reference>
<keyword evidence="3" id="KW-1185">Reference proteome</keyword>
<evidence type="ECO:0000313" key="2">
    <source>
        <dbReference type="EMBL" id="KAK1641710.1"/>
    </source>
</evidence>
<dbReference type="PANTHER" id="PTHR47723:SF24">
    <property type="entry name" value="RNASE H TYPE-1 DOMAIN-CONTAINING PROTEIN"/>
    <property type="match status" value="1"/>
</dbReference>
<dbReference type="Gene3D" id="3.30.420.10">
    <property type="entry name" value="Ribonuclease H-like superfamily/Ribonuclease H"/>
    <property type="match status" value="1"/>
</dbReference>
<accession>A0AAD8RY83</accession>
<name>A0AAD8RY83_LOLMU</name>
<dbReference type="GO" id="GO:0003676">
    <property type="term" value="F:nucleic acid binding"/>
    <property type="evidence" value="ECO:0007669"/>
    <property type="project" value="InterPro"/>
</dbReference>
<dbReference type="CDD" id="cd06222">
    <property type="entry name" value="RNase_H_like"/>
    <property type="match status" value="1"/>
</dbReference>
<dbReference type="EMBL" id="JAUUTY010000004">
    <property type="protein sequence ID" value="KAK1641710.1"/>
    <property type="molecule type" value="Genomic_DNA"/>
</dbReference>
<evidence type="ECO:0000259" key="1">
    <source>
        <dbReference type="Pfam" id="PF13456"/>
    </source>
</evidence>
<proteinExistence type="predicted"/>
<dbReference type="GO" id="GO:0004523">
    <property type="term" value="F:RNA-DNA hybrid ribonuclease activity"/>
    <property type="evidence" value="ECO:0007669"/>
    <property type="project" value="InterPro"/>
</dbReference>
<feature type="domain" description="RNase H type-1" evidence="1">
    <location>
        <begin position="16"/>
        <end position="97"/>
    </location>
</feature>
<dbReference type="InterPro" id="IPR036397">
    <property type="entry name" value="RNaseH_sf"/>
</dbReference>
<sequence>MLQDPIYGQWSMFDRDAEEAEATAIWAGMNLAIHHNLKPVILESDNTVVVAAVNSPTPSVSATWHVYRNISLLRDVLPGCIISKIGRKGNGVAHDLAFLAKRSGDSNIWLKPIPRFISDLCNQDSVRGSVINE</sequence>
<dbReference type="InterPro" id="IPR044730">
    <property type="entry name" value="RNase_H-like_dom_plant"/>
</dbReference>
<dbReference type="AlphaFoldDB" id="A0AAD8RY83"/>
<dbReference type="PANTHER" id="PTHR47723">
    <property type="entry name" value="OS05G0353850 PROTEIN"/>
    <property type="match status" value="1"/>
</dbReference>
<dbReference type="SUPFAM" id="SSF53098">
    <property type="entry name" value="Ribonuclease H-like"/>
    <property type="match status" value="1"/>
</dbReference>
<dbReference type="Pfam" id="PF13456">
    <property type="entry name" value="RVT_3"/>
    <property type="match status" value="1"/>
</dbReference>
<protein>
    <recommendedName>
        <fullName evidence="1">RNase H type-1 domain-containing protein</fullName>
    </recommendedName>
</protein>
<comment type="caution">
    <text evidence="2">The sequence shown here is derived from an EMBL/GenBank/DDBJ whole genome shotgun (WGS) entry which is preliminary data.</text>
</comment>
<dbReference type="InterPro" id="IPR012337">
    <property type="entry name" value="RNaseH-like_sf"/>
</dbReference>
<gene>
    <name evidence="2" type="ORF">QYE76_059515</name>
</gene>
<evidence type="ECO:0000313" key="3">
    <source>
        <dbReference type="Proteomes" id="UP001231189"/>
    </source>
</evidence>
<organism evidence="2 3">
    <name type="scientific">Lolium multiflorum</name>
    <name type="common">Italian ryegrass</name>
    <name type="synonym">Lolium perenne subsp. multiflorum</name>
    <dbReference type="NCBI Taxonomy" id="4521"/>
    <lineage>
        <taxon>Eukaryota</taxon>
        <taxon>Viridiplantae</taxon>
        <taxon>Streptophyta</taxon>
        <taxon>Embryophyta</taxon>
        <taxon>Tracheophyta</taxon>
        <taxon>Spermatophyta</taxon>
        <taxon>Magnoliopsida</taxon>
        <taxon>Liliopsida</taxon>
        <taxon>Poales</taxon>
        <taxon>Poaceae</taxon>
        <taxon>BOP clade</taxon>
        <taxon>Pooideae</taxon>
        <taxon>Poodae</taxon>
        <taxon>Poeae</taxon>
        <taxon>Poeae Chloroplast Group 2 (Poeae type)</taxon>
        <taxon>Loliodinae</taxon>
        <taxon>Loliinae</taxon>
        <taxon>Lolium</taxon>
    </lineage>
</organism>
<dbReference type="InterPro" id="IPR053151">
    <property type="entry name" value="RNase_H-like"/>
</dbReference>
<dbReference type="Proteomes" id="UP001231189">
    <property type="component" value="Unassembled WGS sequence"/>
</dbReference>
<dbReference type="InterPro" id="IPR002156">
    <property type="entry name" value="RNaseH_domain"/>
</dbReference>